<gene>
    <name evidence="1" type="ORF">RDB_LOCUS129103</name>
</gene>
<name>A0A8H3H2K6_9AGAM</name>
<dbReference type="Proteomes" id="UP000663840">
    <property type="component" value="Unassembled WGS sequence"/>
</dbReference>
<comment type="caution">
    <text evidence="1">The sequence shown here is derived from an EMBL/GenBank/DDBJ whole genome shotgun (WGS) entry which is preliminary data.</text>
</comment>
<evidence type="ECO:0000313" key="1">
    <source>
        <dbReference type="EMBL" id="CAE6478887.1"/>
    </source>
</evidence>
<dbReference type="PANTHER" id="PTHR13271">
    <property type="entry name" value="UNCHARACTERIZED PUTATIVE METHYLTRANSFERASE"/>
    <property type="match status" value="1"/>
</dbReference>
<dbReference type="InterPro" id="IPR050600">
    <property type="entry name" value="SETD3_SETD6_MTase"/>
</dbReference>
<dbReference type="PANTHER" id="PTHR13271:SF147">
    <property type="entry name" value="PROTEIN-LYSINE N-METHYLTRANSFERASE EFM1-RELATED"/>
    <property type="match status" value="1"/>
</dbReference>
<sequence length="433" mass="48053">MASHSSVGDAPTSSLVEKFINWTADNFIFIHPSLHFVQSPAGHDVFAKNEIPAGTKVLSCPFSMAITAPQSKDALVALFQGDGANPLRVIDQWSERQTVCIYMILHGIWTETKNSSLPSMLKHKPYLDMLPPSRILLTTMYFSQQEIDLLKGSNLYQATITRNQEWRTEWQSCAQGLSTLDLELGLALTWDHYLQAATHLSSRAFPSTILSNTPSNVSSKLSHAVLLPGIDSLNHKRAIPVSWVANVSEPTTSSTLDLLIHERVPAGMECFNNYGPKPNSELMLGYGFALPLNPDDTILLSLATSNTSQSSMVEIGRDAKNAEHLWKLVIYKISELGGDEGPVNDWEIELEAAETIMSLTEQRMERLPDVTGAGDIDVRQQVLEMIEYYLEGQKAILTSLIQWAQAKRISARDKALAEGIELVLDEDEDEDEE</sequence>
<dbReference type="GO" id="GO:0005634">
    <property type="term" value="C:nucleus"/>
    <property type="evidence" value="ECO:0007669"/>
    <property type="project" value="TreeGrafter"/>
</dbReference>
<dbReference type="GO" id="GO:0016279">
    <property type="term" value="F:protein-lysine N-methyltransferase activity"/>
    <property type="evidence" value="ECO:0007669"/>
    <property type="project" value="TreeGrafter"/>
</dbReference>
<proteinExistence type="predicted"/>
<organism evidence="1 2">
    <name type="scientific">Rhizoctonia solani</name>
    <dbReference type="NCBI Taxonomy" id="456999"/>
    <lineage>
        <taxon>Eukaryota</taxon>
        <taxon>Fungi</taxon>
        <taxon>Dikarya</taxon>
        <taxon>Basidiomycota</taxon>
        <taxon>Agaricomycotina</taxon>
        <taxon>Agaricomycetes</taxon>
        <taxon>Cantharellales</taxon>
        <taxon>Ceratobasidiaceae</taxon>
        <taxon>Rhizoctonia</taxon>
    </lineage>
</organism>
<dbReference type="Gene3D" id="3.90.1410.10">
    <property type="entry name" value="set domain protein methyltransferase, domain 1"/>
    <property type="match status" value="1"/>
</dbReference>
<reference evidence="1" key="1">
    <citation type="submission" date="2021-01" db="EMBL/GenBank/DDBJ databases">
        <authorList>
            <person name="Kaushik A."/>
        </authorList>
    </citation>
    <scope>NUCLEOTIDE SEQUENCE</scope>
    <source>
        <strain evidence="1">AG1-1A</strain>
    </source>
</reference>
<protein>
    <recommendedName>
        <fullName evidence="3">SET domain-containing protein</fullName>
    </recommendedName>
</protein>
<accession>A0A8H3H2K6</accession>
<dbReference type="AlphaFoldDB" id="A0A8H3H2K6"/>
<dbReference type="EMBL" id="CAJMWR010004009">
    <property type="protein sequence ID" value="CAE6478887.1"/>
    <property type="molecule type" value="Genomic_DNA"/>
</dbReference>
<evidence type="ECO:0008006" key="3">
    <source>
        <dbReference type="Google" id="ProtNLM"/>
    </source>
</evidence>
<dbReference type="SUPFAM" id="SSF82199">
    <property type="entry name" value="SET domain"/>
    <property type="match status" value="1"/>
</dbReference>
<evidence type="ECO:0000313" key="2">
    <source>
        <dbReference type="Proteomes" id="UP000663840"/>
    </source>
</evidence>
<dbReference type="InterPro" id="IPR046341">
    <property type="entry name" value="SET_dom_sf"/>
</dbReference>